<name>A0A256FBU4_9HYPH</name>
<proteinExistence type="predicted"/>
<reference evidence="1 2" key="1">
    <citation type="submission" date="2017-07" db="EMBL/GenBank/DDBJ databases">
        <title>Phylogenetic study on the rhizospheric bacterium Ochrobactrum sp. A44.</title>
        <authorList>
            <person name="Krzyzanowska D.M."/>
            <person name="Ossowicki A."/>
            <person name="Rajewska M."/>
            <person name="Maciag T."/>
            <person name="Kaczynski Z."/>
            <person name="Czerwicka M."/>
            <person name="Jafra S."/>
        </authorList>
    </citation>
    <scope>NUCLEOTIDE SEQUENCE [LARGE SCALE GENOMIC DNA]</scope>
    <source>
        <strain evidence="1 2">OgA9a</strain>
    </source>
</reference>
<dbReference type="AlphaFoldDB" id="A0A256FBU4"/>
<gene>
    <name evidence="1" type="ORF">CEV33_1071</name>
</gene>
<dbReference type="EMBL" id="NNRL01000159">
    <property type="protein sequence ID" value="OYR12288.1"/>
    <property type="molecule type" value="Genomic_DNA"/>
</dbReference>
<dbReference type="Proteomes" id="UP000216478">
    <property type="component" value="Unassembled WGS sequence"/>
</dbReference>
<accession>A0A256FBU4</accession>
<organism evidence="1 2">
    <name type="scientific">Brucella grignonensis</name>
    <dbReference type="NCBI Taxonomy" id="94627"/>
    <lineage>
        <taxon>Bacteria</taxon>
        <taxon>Pseudomonadati</taxon>
        <taxon>Pseudomonadota</taxon>
        <taxon>Alphaproteobacteria</taxon>
        <taxon>Hyphomicrobiales</taxon>
        <taxon>Brucellaceae</taxon>
        <taxon>Brucella/Ochrobactrum group</taxon>
        <taxon>Brucella</taxon>
    </lineage>
</organism>
<keyword evidence="2" id="KW-1185">Reference proteome</keyword>
<evidence type="ECO:0000313" key="2">
    <source>
        <dbReference type="Proteomes" id="UP000216478"/>
    </source>
</evidence>
<sequence length="60" mass="6689">MRFYANRCPALHFITRNFLTTSCAYANGLPVSILIRLRKAPGLTFAMFLVQIGLAVSKTI</sequence>
<evidence type="ECO:0000313" key="1">
    <source>
        <dbReference type="EMBL" id="OYR12288.1"/>
    </source>
</evidence>
<protein>
    <submittedName>
        <fullName evidence="1">Uncharacterized protein</fullName>
    </submittedName>
</protein>
<comment type="caution">
    <text evidence="1">The sequence shown here is derived from an EMBL/GenBank/DDBJ whole genome shotgun (WGS) entry which is preliminary data.</text>
</comment>